<dbReference type="InterPro" id="IPR029263">
    <property type="entry name" value="Nitr_red_bet_C"/>
</dbReference>
<dbReference type="EMBL" id="QXDL01000033">
    <property type="protein sequence ID" value="RIH87612.1"/>
    <property type="molecule type" value="Genomic_DNA"/>
</dbReference>
<dbReference type="OrthoDB" id="9779457at2"/>
<keyword evidence="13" id="KW-1185">Reference proteome</keyword>
<dbReference type="GO" id="GO:0009055">
    <property type="term" value="F:electron transfer activity"/>
    <property type="evidence" value="ECO:0007669"/>
    <property type="project" value="TreeGrafter"/>
</dbReference>
<dbReference type="InterPro" id="IPR006547">
    <property type="entry name" value="NO3_Rdtase_bsu"/>
</dbReference>
<keyword evidence="8" id="KW-0249">Electron transport</keyword>
<dbReference type="GO" id="GO:0008940">
    <property type="term" value="F:nitrate reductase activity"/>
    <property type="evidence" value="ECO:0007669"/>
    <property type="project" value="InterPro"/>
</dbReference>
<feature type="domain" description="4Fe-4S ferredoxin-type" evidence="11">
    <location>
        <begin position="7"/>
        <end position="36"/>
    </location>
</feature>
<dbReference type="PANTHER" id="PTHR43518">
    <property type="entry name" value="NITRATE REDUCTASE BETA SUBUNIT"/>
    <property type="match status" value="1"/>
</dbReference>
<dbReference type="AlphaFoldDB" id="A0A399EYK0"/>
<accession>A0A399EYK0</accession>
<dbReference type="Proteomes" id="UP000265715">
    <property type="component" value="Unassembled WGS sequence"/>
</dbReference>
<gene>
    <name evidence="12" type="primary">narH</name>
    <name evidence="12" type="ORF">Mterra_01138</name>
</gene>
<keyword evidence="7" id="KW-0677">Repeat</keyword>
<dbReference type="GO" id="GO:0042126">
    <property type="term" value="P:nitrate metabolic process"/>
    <property type="evidence" value="ECO:0007669"/>
    <property type="project" value="InterPro"/>
</dbReference>
<dbReference type="GO" id="GO:0016020">
    <property type="term" value="C:membrane"/>
    <property type="evidence" value="ECO:0007669"/>
    <property type="project" value="TreeGrafter"/>
</dbReference>
<feature type="domain" description="4Fe-4S ferredoxin-type" evidence="11">
    <location>
        <begin position="173"/>
        <end position="206"/>
    </location>
</feature>
<protein>
    <submittedName>
        <fullName evidence="12">Respiratory nitrate reductase 1 beta chain</fullName>
        <ecNumber evidence="12">1.7.99.4</ecNumber>
    </submittedName>
</protein>
<dbReference type="GO" id="GO:0030313">
    <property type="term" value="C:cell envelope"/>
    <property type="evidence" value="ECO:0007669"/>
    <property type="project" value="UniProtKB-SubCell"/>
</dbReference>
<comment type="caution">
    <text evidence="12">The sequence shown here is derived from an EMBL/GenBank/DDBJ whole genome shotgun (WGS) entry which is preliminary data.</text>
</comment>
<evidence type="ECO:0000313" key="12">
    <source>
        <dbReference type="EMBL" id="RIH87612.1"/>
    </source>
</evidence>
<evidence type="ECO:0000256" key="7">
    <source>
        <dbReference type="ARBA" id="ARBA00022737"/>
    </source>
</evidence>
<keyword evidence="10" id="KW-0411">Iron-sulfur</keyword>
<dbReference type="InterPro" id="IPR017896">
    <property type="entry name" value="4Fe4S_Fe-S-bd"/>
</dbReference>
<evidence type="ECO:0000256" key="3">
    <source>
        <dbReference type="ARBA" id="ARBA00004196"/>
    </source>
</evidence>
<evidence type="ECO:0000313" key="13">
    <source>
        <dbReference type="Proteomes" id="UP000265715"/>
    </source>
</evidence>
<evidence type="ECO:0000256" key="9">
    <source>
        <dbReference type="ARBA" id="ARBA00023004"/>
    </source>
</evidence>
<evidence type="ECO:0000256" key="8">
    <source>
        <dbReference type="ARBA" id="ARBA00022982"/>
    </source>
</evidence>
<organism evidence="12 13">
    <name type="scientific">Calidithermus terrae</name>
    <dbReference type="NCBI Taxonomy" id="1408545"/>
    <lineage>
        <taxon>Bacteria</taxon>
        <taxon>Thermotogati</taxon>
        <taxon>Deinococcota</taxon>
        <taxon>Deinococci</taxon>
        <taxon>Thermales</taxon>
        <taxon>Thermaceae</taxon>
        <taxon>Calidithermus</taxon>
    </lineage>
</organism>
<dbReference type="GO" id="GO:0046872">
    <property type="term" value="F:metal ion binding"/>
    <property type="evidence" value="ECO:0007669"/>
    <property type="project" value="UniProtKB-KW"/>
</dbReference>
<dbReference type="Pfam" id="PF14711">
    <property type="entry name" value="Nitr_red_bet_C"/>
    <property type="match status" value="1"/>
</dbReference>
<evidence type="ECO:0000256" key="4">
    <source>
        <dbReference type="ARBA" id="ARBA00022448"/>
    </source>
</evidence>
<name>A0A399EYK0_9DEIN</name>
<keyword evidence="9" id="KW-0408">Iron</keyword>
<comment type="cofactor">
    <cofactor evidence="1">
        <name>[3Fe-4S] cluster</name>
        <dbReference type="ChEBI" id="CHEBI:21137"/>
    </cofactor>
</comment>
<dbReference type="RefSeq" id="WP_119314310.1">
    <property type="nucleotide sequence ID" value="NZ_QXDL01000033.1"/>
</dbReference>
<evidence type="ECO:0000259" key="11">
    <source>
        <dbReference type="PROSITE" id="PS51379"/>
    </source>
</evidence>
<dbReference type="Pfam" id="PF13247">
    <property type="entry name" value="Fer4_11"/>
    <property type="match status" value="1"/>
</dbReference>
<dbReference type="SUPFAM" id="SSF54862">
    <property type="entry name" value="4Fe-4S ferredoxins"/>
    <property type="match status" value="1"/>
</dbReference>
<keyword evidence="12" id="KW-0560">Oxidoreductase</keyword>
<feature type="domain" description="4Fe-4S ferredoxin-type" evidence="11">
    <location>
        <begin position="208"/>
        <end position="237"/>
    </location>
</feature>
<dbReference type="PANTHER" id="PTHR43518:SF1">
    <property type="entry name" value="RESPIRATORY NITRATE REDUCTASE 1 BETA CHAIN"/>
    <property type="match status" value="1"/>
</dbReference>
<dbReference type="EC" id="1.7.99.4" evidence="12"/>
<dbReference type="PROSITE" id="PS51379">
    <property type="entry name" value="4FE4S_FER_2"/>
    <property type="match status" value="3"/>
</dbReference>
<proteinExistence type="predicted"/>
<evidence type="ECO:0000256" key="2">
    <source>
        <dbReference type="ARBA" id="ARBA00001966"/>
    </source>
</evidence>
<comment type="cofactor">
    <cofactor evidence="2">
        <name>[4Fe-4S] cluster</name>
        <dbReference type="ChEBI" id="CHEBI:49883"/>
    </cofactor>
</comment>
<dbReference type="Gene3D" id="3.30.70.20">
    <property type="match status" value="3"/>
</dbReference>
<dbReference type="GO" id="GO:0009325">
    <property type="term" value="C:nitrate reductase complex"/>
    <property type="evidence" value="ECO:0007669"/>
    <property type="project" value="InterPro"/>
</dbReference>
<keyword evidence="6" id="KW-0479">Metal-binding</keyword>
<dbReference type="GO" id="GO:0009061">
    <property type="term" value="P:anaerobic respiration"/>
    <property type="evidence" value="ECO:0007669"/>
    <property type="project" value="TreeGrafter"/>
</dbReference>
<sequence>MNVRAHMSMLFHLDKCIGCHTCSVACKNLWTDRKGTEYMWWNNVETRPGAGYPTGWEEQDRFEGGWELKNGELELRLHSRARGLSRLFFNPALPTLDDYYEPYTFRYQDLFSAPEGNDQPTAVPVSMVTGEPIQIEAGPSWDDDLGGSNLYAKNDPNWEGVDPDIQAQMHEIERVVFNYLPRICNHCLNPSCVAACPSGAIYKRAEDGVVLVNENKCKAWRMCVAACPYKKVYYNWASGKSEKCILCFPRLETGQAPACAHSCVGRIRYMGVLLYDADRIYAAASAQESELVEAQREAILDPFDPAVIAAAKENGLDDDWIKAAQNSPAYKFVKLWKLALPLHPEYRTMAMMFYIPPLSPVVSTLERGLIKLDLPPERVDFELFDNLDKARLPLEYLANLFAAGNVALIEPILKKMLAVRILKRRQSVYGEVDAQTLALLEAAGTSLEEAEAIYELTTLPTLEERFVIPPYHREAAAELYNDPLAHKGEVGLGYIQPPRRGE</sequence>
<keyword evidence="5" id="KW-0004">4Fe-4S</keyword>
<comment type="subcellular location">
    <subcellularLocation>
        <location evidence="3">Cell envelope</location>
    </subcellularLocation>
</comment>
<evidence type="ECO:0000256" key="10">
    <source>
        <dbReference type="ARBA" id="ARBA00023014"/>
    </source>
</evidence>
<evidence type="ECO:0000256" key="6">
    <source>
        <dbReference type="ARBA" id="ARBA00022723"/>
    </source>
</evidence>
<dbReference type="CDD" id="cd10557">
    <property type="entry name" value="NarH_beta-like"/>
    <property type="match status" value="1"/>
</dbReference>
<evidence type="ECO:0000256" key="5">
    <source>
        <dbReference type="ARBA" id="ARBA00022485"/>
    </source>
</evidence>
<keyword evidence="4" id="KW-0813">Transport</keyword>
<evidence type="ECO:0000256" key="1">
    <source>
        <dbReference type="ARBA" id="ARBA00001927"/>
    </source>
</evidence>
<dbReference type="GO" id="GO:0051539">
    <property type="term" value="F:4 iron, 4 sulfur cluster binding"/>
    <property type="evidence" value="ECO:0007669"/>
    <property type="project" value="UniProtKB-KW"/>
</dbReference>
<reference evidence="12 13" key="1">
    <citation type="submission" date="2018-08" db="EMBL/GenBank/DDBJ databases">
        <title>Meiothermus terrae DSM 26712 genome sequencing project.</title>
        <authorList>
            <person name="Da Costa M.S."/>
            <person name="Albuquerque L."/>
            <person name="Raposo P."/>
            <person name="Froufe H.J.C."/>
            <person name="Barroso C.S."/>
            <person name="Egas C."/>
        </authorList>
    </citation>
    <scope>NUCLEOTIDE SEQUENCE [LARGE SCALE GENOMIC DNA]</scope>
    <source>
        <strain evidence="12 13">DSM 26712</strain>
    </source>
</reference>
<dbReference type="NCBIfam" id="TIGR01660">
    <property type="entry name" value="narH"/>
    <property type="match status" value="1"/>
</dbReference>